<evidence type="ECO:0000313" key="3">
    <source>
        <dbReference type="Proteomes" id="UP000594059"/>
    </source>
</evidence>
<gene>
    <name evidence="2" type="ORF">INQ41_04810</name>
</gene>
<organism evidence="2 3">
    <name type="scientific">Novilysobacter ciconiae</name>
    <dbReference type="NCBI Taxonomy" id="2781022"/>
    <lineage>
        <taxon>Bacteria</taxon>
        <taxon>Pseudomonadati</taxon>
        <taxon>Pseudomonadota</taxon>
        <taxon>Gammaproteobacteria</taxon>
        <taxon>Lysobacterales</taxon>
        <taxon>Lysobacteraceae</taxon>
        <taxon>Novilysobacter</taxon>
    </lineage>
</organism>
<dbReference type="Proteomes" id="UP000594059">
    <property type="component" value="Chromosome"/>
</dbReference>
<evidence type="ECO:0000313" key="2">
    <source>
        <dbReference type="EMBL" id="QOW20349.1"/>
    </source>
</evidence>
<name>A0A7S6UHK7_9GAMM</name>
<feature type="region of interest" description="Disordered" evidence="1">
    <location>
        <begin position="27"/>
        <end position="46"/>
    </location>
</feature>
<dbReference type="KEGG" id="lcic:INQ41_04810"/>
<dbReference type="AlphaFoldDB" id="A0A7S6UHK7"/>
<evidence type="ECO:0000256" key="1">
    <source>
        <dbReference type="SAM" id="MobiDB-lite"/>
    </source>
</evidence>
<protein>
    <submittedName>
        <fullName evidence="2">Uncharacterized protein</fullName>
    </submittedName>
</protein>
<sequence length="109" mass="10902">MNSIGNSPQLDRAGLQSLADRLALDDPARHGAQLPTATPATDEATGLRSHAASAVIDAGEQALGVAAWDGFAGGQRVLSSDMALQGMLGRLDLPSAVDVGVDAVVAALG</sequence>
<dbReference type="EMBL" id="CP063656">
    <property type="protein sequence ID" value="QOW20349.1"/>
    <property type="molecule type" value="Genomic_DNA"/>
</dbReference>
<proteinExistence type="predicted"/>
<dbReference type="RefSeq" id="WP_193986683.1">
    <property type="nucleotide sequence ID" value="NZ_CP063656.1"/>
</dbReference>
<accession>A0A7S6UHK7</accession>
<keyword evidence="3" id="KW-1185">Reference proteome</keyword>
<reference evidence="2 3" key="1">
    <citation type="submission" date="2020-10" db="EMBL/GenBank/DDBJ databases">
        <title>complete genome sequencing of Lysobacter sp. H21R20.</title>
        <authorList>
            <person name="Bae J.-W."/>
            <person name="Lee S.-Y."/>
        </authorList>
    </citation>
    <scope>NUCLEOTIDE SEQUENCE [LARGE SCALE GENOMIC DNA]</scope>
    <source>
        <strain evidence="2 3">H21R20</strain>
    </source>
</reference>